<dbReference type="SMART" id="SM00530">
    <property type="entry name" value="HTH_XRE"/>
    <property type="match status" value="1"/>
</dbReference>
<dbReference type="AlphaFoldDB" id="A0A255Z9A4"/>
<proteinExistence type="predicted"/>
<dbReference type="SUPFAM" id="SSF47413">
    <property type="entry name" value="lambda repressor-like DNA-binding domains"/>
    <property type="match status" value="1"/>
</dbReference>
<organism evidence="2 3">
    <name type="scientific">Sandarakinorhabdus cyanobacteriorum</name>
    <dbReference type="NCBI Taxonomy" id="1981098"/>
    <lineage>
        <taxon>Bacteria</taxon>
        <taxon>Pseudomonadati</taxon>
        <taxon>Pseudomonadota</taxon>
        <taxon>Alphaproteobacteria</taxon>
        <taxon>Sphingomonadales</taxon>
        <taxon>Sphingosinicellaceae</taxon>
        <taxon>Sandarakinorhabdus</taxon>
    </lineage>
</organism>
<evidence type="ECO:0000259" key="1">
    <source>
        <dbReference type="PROSITE" id="PS50943"/>
    </source>
</evidence>
<dbReference type="CDD" id="cd00093">
    <property type="entry name" value="HTH_XRE"/>
    <property type="match status" value="1"/>
</dbReference>
<dbReference type="InterPro" id="IPR010982">
    <property type="entry name" value="Lambda_DNA-bd_dom_sf"/>
</dbReference>
<dbReference type="InterPro" id="IPR001387">
    <property type="entry name" value="Cro/C1-type_HTH"/>
</dbReference>
<sequence length="82" mass="8819">MGEIVRLPSQLGAIIQSERQRRNLTQKDLASLAGTLQKTISAIENGNPGTRLDTLLSVIAHLGLDIELVPRAAAKASIEDIF</sequence>
<dbReference type="EMBL" id="NOXT01000005">
    <property type="protein sequence ID" value="OYQ38143.1"/>
    <property type="molecule type" value="Genomic_DNA"/>
</dbReference>
<evidence type="ECO:0000313" key="3">
    <source>
        <dbReference type="Proteomes" id="UP000216991"/>
    </source>
</evidence>
<feature type="domain" description="HTH cro/C1-type" evidence="1">
    <location>
        <begin position="15"/>
        <end position="69"/>
    </location>
</feature>
<keyword evidence="3" id="KW-1185">Reference proteome</keyword>
<dbReference type="Gene3D" id="1.10.260.40">
    <property type="entry name" value="lambda repressor-like DNA-binding domains"/>
    <property type="match status" value="1"/>
</dbReference>
<dbReference type="Proteomes" id="UP000216991">
    <property type="component" value="Unassembled WGS sequence"/>
</dbReference>
<evidence type="ECO:0000313" key="2">
    <source>
        <dbReference type="EMBL" id="OYQ38143.1"/>
    </source>
</evidence>
<dbReference type="RefSeq" id="WP_094472191.1">
    <property type="nucleotide sequence ID" value="NZ_NOXT01000005.1"/>
</dbReference>
<comment type="caution">
    <text evidence="2">The sequence shown here is derived from an EMBL/GenBank/DDBJ whole genome shotgun (WGS) entry which is preliminary data.</text>
</comment>
<reference evidence="2 3" key="1">
    <citation type="submission" date="2017-07" db="EMBL/GenBank/DDBJ databases">
        <title>Sandarakinorhabdus cyanobacteriorum sp. nov., a novel bacterium isolated from cyanobacterial aggregates in a eutrophic lake.</title>
        <authorList>
            <person name="Cai H."/>
        </authorList>
    </citation>
    <scope>NUCLEOTIDE SEQUENCE [LARGE SCALE GENOMIC DNA]</scope>
    <source>
        <strain evidence="2 3">TH057</strain>
    </source>
</reference>
<protein>
    <submittedName>
        <fullName evidence="2">Transcriptional regulator</fullName>
    </submittedName>
</protein>
<dbReference type="GO" id="GO:0003677">
    <property type="term" value="F:DNA binding"/>
    <property type="evidence" value="ECO:0007669"/>
    <property type="project" value="InterPro"/>
</dbReference>
<dbReference type="Pfam" id="PF01381">
    <property type="entry name" value="HTH_3"/>
    <property type="match status" value="1"/>
</dbReference>
<accession>A0A255Z9A4</accession>
<gene>
    <name evidence="2" type="ORF">CHU93_00040</name>
</gene>
<name>A0A255Z9A4_9SPHN</name>
<dbReference type="OrthoDB" id="9154356at2"/>
<dbReference type="PROSITE" id="PS50943">
    <property type="entry name" value="HTH_CROC1"/>
    <property type="match status" value="1"/>
</dbReference>